<dbReference type="PANTHER" id="PTHR48100">
    <property type="entry name" value="BROAD-SPECIFICITY PHOSPHATASE YOR283W-RELATED"/>
    <property type="match status" value="1"/>
</dbReference>
<dbReference type="EMBL" id="FNEK01000026">
    <property type="protein sequence ID" value="SDJ90524.1"/>
    <property type="molecule type" value="Genomic_DNA"/>
</dbReference>
<sequence length="191" mass="21869">MVNWWWVRHGPTHRRDMNGWTDVPADLSDTLALARLRDFLPADAPVISSDLTRAIKTADAIQSSRPRLPHERGLREIHFGAWEARTFEEVQEEDPRLIRRYWEQPGDVKPPGGESWHELSVRVNRAVDWLTGEAGDIIAVAHFGTILCQLQRARGCTAVEVLEQRIDNLSVTRVSWDGKSWRPGEINHIPE</sequence>
<name>A0A1G8XJW9_9RHOB</name>
<protein>
    <submittedName>
        <fullName evidence="1">Broad specificity phosphatase PhoE</fullName>
    </submittedName>
</protein>
<reference evidence="1 2" key="1">
    <citation type="submission" date="2016-10" db="EMBL/GenBank/DDBJ databases">
        <authorList>
            <person name="de Groot N.N."/>
        </authorList>
    </citation>
    <scope>NUCLEOTIDE SEQUENCE [LARGE SCALE GENOMIC DNA]</scope>
    <source>
        <strain evidence="1 2">DSM 25294</strain>
    </source>
</reference>
<dbReference type="SUPFAM" id="SSF53254">
    <property type="entry name" value="Phosphoglycerate mutase-like"/>
    <property type="match status" value="1"/>
</dbReference>
<dbReference type="STRING" id="571298.SAMN04488026_102656"/>
<accession>A0A1G8XJW9</accession>
<dbReference type="SMART" id="SM00855">
    <property type="entry name" value="PGAM"/>
    <property type="match status" value="1"/>
</dbReference>
<dbReference type="InterPro" id="IPR013078">
    <property type="entry name" value="His_Pase_superF_clade-1"/>
</dbReference>
<dbReference type="InterPro" id="IPR029033">
    <property type="entry name" value="His_PPase_superfam"/>
</dbReference>
<dbReference type="CDD" id="cd07067">
    <property type="entry name" value="HP_PGM_like"/>
    <property type="match status" value="1"/>
</dbReference>
<dbReference type="Pfam" id="PF00300">
    <property type="entry name" value="His_Phos_1"/>
    <property type="match status" value="1"/>
</dbReference>
<organism evidence="1 2">
    <name type="scientific">Aliiruegeria lutimaris</name>
    <dbReference type="NCBI Taxonomy" id="571298"/>
    <lineage>
        <taxon>Bacteria</taxon>
        <taxon>Pseudomonadati</taxon>
        <taxon>Pseudomonadota</taxon>
        <taxon>Alphaproteobacteria</taxon>
        <taxon>Rhodobacterales</taxon>
        <taxon>Roseobacteraceae</taxon>
        <taxon>Aliiruegeria</taxon>
    </lineage>
</organism>
<gene>
    <name evidence="1" type="ORF">SAMN04488026_102656</name>
</gene>
<dbReference type="OrthoDB" id="8347407at2"/>
<dbReference type="RefSeq" id="WP_093156909.1">
    <property type="nucleotide sequence ID" value="NZ_FNEK01000026.1"/>
</dbReference>
<evidence type="ECO:0000313" key="2">
    <source>
        <dbReference type="Proteomes" id="UP000199382"/>
    </source>
</evidence>
<dbReference type="PANTHER" id="PTHR48100:SF1">
    <property type="entry name" value="HISTIDINE PHOSPHATASE FAMILY PROTEIN-RELATED"/>
    <property type="match status" value="1"/>
</dbReference>
<dbReference type="AlphaFoldDB" id="A0A1G8XJW9"/>
<keyword evidence="2" id="KW-1185">Reference proteome</keyword>
<dbReference type="Proteomes" id="UP000199382">
    <property type="component" value="Unassembled WGS sequence"/>
</dbReference>
<dbReference type="GO" id="GO:0016791">
    <property type="term" value="F:phosphatase activity"/>
    <property type="evidence" value="ECO:0007669"/>
    <property type="project" value="TreeGrafter"/>
</dbReference>
<proteinExistence type="predicted"/>
<dbReference type="InterPro" id="IPR050275">
    <property type="entry name" value="PGM_Phosphatase"/>
</dbReference>
<dbReference type="GO" id="GO:0005737">
    <property type="term" value="C:cytoplasm"/>
    <property type="evidence" value="ECO:0007669"/>
    <property type="project" value="TreeGrafter"/>
</dbReference>
<evidence type="ECO:0000313" key="1">
    <source>
        <dbReference type="EMBL" id="SDJ90524.1"/>
    </source>
</evidence>
<dbReference type="Gene3D" id="3.40.50.1240">
    <property type="entry name" value="Phosphoglycerate mutase-like"/>
    <property type="match status" value="1"/>
</dbReference>